<evidence type="ECO:0000256" key="5">
    <source>
        <dbReference type="SAM" id="MobiDB-lite"/>
    </source>
</evidence>
<protein>
    <recommendedName>
        <fullName evidence="9">Cortexin 1</fullName>
    </recommendedName>
</protein>
<dbReference type="Pfam" id="PF11057">
    <property type="entry name" value="Cortexin"/>
    <property type="match status" value="1"/>
</dbReference>
<comment type="caution">
    <text evidence="7">The sequence shown here is derived from an EMBL/GenBank/DDBJ whole genome shotgun (WGS) entry which is preliminary data.</text>
</comment>
<evidence type="ECO:0000313" key="7">
    <source>
        <dbReference type="EMBL" id="KAL2089621.1"/>
    </source>
</evidence>
<accession>A0ABD1JRY1</accession>
<evidence type="ECO:0000256" key="1">
    <source>
        <dbReference type="ARBA" id="ARBA00004167"/>
    </source>
</evidence>
<evidence type="ECO:0000256" key="3">
    <source>
        <dbReference type="ARBA" id="ARBA00022989"/>
    </source>
</evidence>
<feature type="transmembrane region" description="Helical" evidence="6">
    <location>
        <begin position="274"/>
        <end position="293"/>
    </location>
</feature>
<evidence type="ECO:0000256" key="6">
    <source>
        <dbReference type="SAM" id="Phobius"/>
    </source>
</evidence>
<dbReference type="Proteomes" id="UP001591681">
    <property type="component" value="Unassembled WGS sequence"/>
</dbReference>
<evidence type="ECO:0000256" key="2">
    <source>
        <dbReference type="ARBA" id="ARBA00022692"/>
    </source>
</evidence>
<dbReference type="InterPro" id="IPR020066">
    <property type="entry name" value="Cortexin"/>
</dbReference>
<evidence type="ECO:0008006" key="9">
    <source>
        <dbReference type="Google" id="ProtNLM"/>
    </source>
</evidence>
<feature type="region of interest" description="Disordered" evidence="5">
    <location>
        <begin position="159"/>
        <end position="187"/>
    </location>
</feature>
<dbReference type="GO" id="GO:0016020">
    <property type="term" value="C:membrane"/>
    <property type="evidence" value="ECO:0007669"/>
    <property type="project" value="UniProtKB-SubCell"/>
</dbReference>
<feature type="compositionally biased region" description="Low complexity" evidence="5">
    <location>
        <begin position="159"/>
        <end position="168"/>
    </location>
</feature>
<evidence type="ECO:0000313" key="8">
    <source>
        <dbReference type="Proteomes" id="UP001591681"/>
    </source>
</evidence>
<name>A0ABD1JRY1_9TELE</name>
<dbReference type="AlphaFoldDB" id="A0ABD1JRY1"/>
<dbReference type="EMBL" id="JBHFQA010000012">
    <property type="protein sequence ID" value="KAL2089621.1"/>
    <property type="molecule type" value="Genomic_DNA"/>
</dbReference>
<dbReference type="PANTHER" id="PTHR16736">
    <property type="entry name" value="CORTEXIN-1-RELATED"/>
    <property type="match status" value="1"/>
</dbReference>
<evidence type="ECO:0000256" key="4">
    <source>
        <dbReference type="ARBA" id="ARBA00023136"/>
    </source>
</evidence>
<proteinExistence type="predicted"/>
<keyword evidence="4 6" id="KW-0472">Membrane</keyword>
<keyword evidence="8" id="KW-1185">Reference proteome</keyword>
<keyword evidence="3 6" id="KW-1133">Transmembrane helix</keyword>
<sequence>MMRYSDRAGYTSHAVTLPLHVVYGNEPDTINNEPEAIEDGLAQVPMGRWPLESEWRGMQLLWELVVPRRAGSAGVWLLGRRSWQQMAQMAERPPSLGHESGQGPGYGFRAVAEVARRGTYVKPRKPHQTLQRSGNTDPLHVILQGVCRKEAKEATASIITNTSSSSSSHPDPTACHTSTTTTTTAVQRPHLWLSADSVSSRPSSLHHRHHQLPPNLAAVSLRPTLPPVCKFCRWPPWRMSDVPTLDFELFSPEPLLHGPPTSPPSVGDAEQKTAFAFVGLLMLFLVFLLVRCFRILLDPYSRMPASSWTDHKDGLERGQFDYALV</sequence>
<gene>
    <name evidence="7" type="ORF">ACEWY4_014309</name>
</gene>
<organism evidence="7 8">
    <name type="scientific">Coilia grayii</name>
    <name type="common">Gray's grenadier anchovy</name>
    <dbReference type="NCBI Taxonomy" id="363190"/>
    <lineage>
        <taxon>Eukaryota</taxon>
        <taxon>Metazoa</taxon>
        <taxon>Chordata</taxon>
        <taxon>Craniata</taxon>
        <taxon>Vertebrata</taxon>
        <taxon>Euteleostomi</taxon>
        <taxon>Actinopterygii</taxon>
        <taxon>Neopterygii</taxon>
        <taxon>Teleostei</taxon>
        <taxon>Clupei</taxon>
        <taxon>Clupeiformes</taxon>
        <taxon>Clupeoidei</taxon>
        <taxon>Engraulidae</taxon>
        <taxon>Coilinae</taxon>
        <taxon>Coilia</taxon>
    </lineage>
</organism>
<comment type="subcellular location">
    <subcellularLocation>
        <location evidence="1">Membrane</location>
        <topology evidence="1">Single-pass membrane protein</topology>
    </subcellularLocation>
</comment>
<dbReference type="PANTHER" id="PTHR16736:SF3">
    <property type="entry name" value="CORTEXIN-1"/>
    <property type="match status" value="1"/>
</dbReference>
<keyword evidence="2 6" id="KW-0812">Transmembrane</keyword>
<reference evidence="7 8" key="1">
    <citation type="submission" date="2024-09" db="EMBL/GenBank/DDBJ databases">
        <title>A chromosome-level genome assembly of Gray's grenadier anchovy, Coilia grayii.</title>
        <authorList>
            <person name="Fu Z."/>
        </authorList>
    </citation>
    <scope>NUCLEOTIDE SEQUENCE [LARGE SCALE GENOMIC DNA]</scope>
    <source>
        <strain evidence="7">G4</strain>
        <tissue evidence="7">Muscle</tissue>
    </source>
</reference>